<proteinExistence type="predicted"/>
<keyword evidence="1" id="KW-0732">Signal</keyword>
<feature type="domain" description="DUF7866" evidence="2">
    <location>
        <begin position="72"/>
        <end position="103"/>
    </location>
</feature>
<organism evidence="3">
    <name type="scientific">Spirodela intermedia</name>
    <name type="common">Intermediate duckweed</name>
    <dbReference type="NCBI Taxonomy" id="51605"/>
    <lineage>
        <taxon>Eukaryota</taxon>
        <taxon>Viridiplantae</taxon>
        <taxon>Streptophyta</taxon>
        <taxon>Embryophyta</taxon>
        <taxon>Tracheophyta</taxon>
        <taxon>Spermatophyta</taxon>
        <taxon>Magnoliopsida</taxon>
        <taxon>Liliopsida</taxon>
        <taxon>Araceae</taxon>
        <taxon>Lemnoideae</taxon>
        <taxon>Spirodela</taxon>
    </lineage>
</organism>
<evidence type="ECO:0000313" key="4">
    <source>
        <dbReference type="Proteomes" id="UP001189122"/>
    </source>
</evidence>
<dbReference type="PANTHER" id="PTHR33786">
    <property type="entry name" value="UBIQUITIN CARBOXYL-TERMINAL HYDROLASE"/>
    <property type="match status" value="1"/>
</dbReference>
<accession>A0A7I8IQ29</accession>
<dbReference type="InterPro" id="IPR057188">
    <property type="entry name" value="DUF7866"/>
</dbReference>
<evidence type="ECO:0000259" key="2">
    <source>
        <dbReference type="Pfam" id="PF25268"/>
    </source>
</evidence>
<dbReference type="Proteomes" id="UP001189122">
    <property type="component" value="Unassembled WGS sequence"/>
</dbReference>
<feature type="chain" id="PRO_5029635863" description="DUF7866 domain-containing protein" evidence="1">
    <location>
        <begin position="28"/>
        <end position="104"/>
    </location>
</feature>
<dbReference type="Pfam" id="PF25268">
    <property type="entry name" value="DUF7866"/>
    <property type="match status" value="1"/>
</dbReference>
<evidence type="ECO:0000256" key="1">
    <source>
        <dbReference type="SAM" id="SignalP"/>
    </source>
</evidence>
<gene>
    <name evidence="3" type="ORF">SI7747_05006312</name>
</gene>
<protein>
    <recommendedName>
        <fullName evidence="2">DUF7866 domain-containing protein</fullName>
    </recommendedName>
</protein>
<dbReference type="AlphaFoldDB" id="A0A7I8IQ29"/>
<feature type="signal peptide" evidence="1">
    <location>
        <begin position="1"/>
        <end position="27"/>
    </location>
</feature>
<dbReference type="EMBL" id="LR743592">
    <property type="protein sequence ID" value="CAA2620143.1"/>
    <property type="molecule type" value="Genomic_DNA"/>
</dbReference>
<sequence>MPSGGVLSHLLLLVVLLAASIFGVSCSAHVAGDGGAGGGGAFAGGDPAAAGELPDMRALHLLRRTTGHLPALPCCYAINCNIPNRPFGFCSFTPKSCNCLECNL</sequence>
<name>A0A7I8IQ29_SPIIN</name>
<evidence type="ECO:0000313" key="3">
    <source>
        <dbReference type="EMBL" id="CAA2620143.1"/>
    </source>
</evidence>
<reference evidence="3 4" key="1">
    <citation type="submission" date="2019-12" db="EMBL/GenBank/DDBJ databases">
        <authorList>
            <person name="Scholz U."/>
            <person name="Mascher M."/>
            <person name="Fiebig A."/>
        </authorList>
    </citation>
    <scope>NUCLEOTIDE SEQUENCE</scope>
</reference>
<dbReference type="PANTHER" id="PTHR33786:SF2">
    <property type="entry name" value="UBIQUITIN CARBOXYL-TERMINAL HYDROLASE"/>
    <property type="match status" value="1"/>
</dbReference>
<keyword evidence="4" id="KW-1185">Reference proteome</keyword>
<dbReference type="EMBL" id="CACRZD030000005">
    <property type="protein sequence ID" value="CAA6659892.1"/>
    <property type="molecule type" value="Genomic_DNA"/>
</dbReference>